<name>A0A9X1LLX6_9MICO</name>
<accession>A0A9X1LLX6</accession>
<comment type="caution">
    <text evidence="2">The sequence shown here is derived from an EMBL/GenBank/DDBJ whole genome shotgun (WGS) entry which is preliminary data.</text>
</comment>
<keyword evidence="3" id="KW-1185">Reference proteome</keyword>
<dbReference type="Proteomes" id="UP001139289">
    <property type="component" value="Unassembled WGS sequence"/>
</dbReference>
<feature type="region of interest" description="Disordered" evidence="1">
    <location>
        <begin position="44"/>
        <end position="83"/>
    </location>
</feature>
<proteinExistence type="predicted"/>
<evidence type="ECO:0000313" key="3">
    <source>
        <dbReference type="Proteomes" id="UP001139289"/>
    </source>
</evidence>
<sequence length="216" mass="22526">MMTPSRAVYRRRRLAFFTILILVLAAIAAGAWLLIAQPWAGADAQAAPTDSPSASPSATGSETPAPEGSESPEPEPTASGPAPCRAADVVVEAVTDAEGYQAGTNPKLSISLKNASSADCTIDVGSATQAFTISSGDDIWWRSTDCQENPSSMVVTLAAGQEVTSAEPITWDRTRSDTSTCEQENRPRAPGGGASYHVAVSIGGFDATTTRQIFLY</sequence>
<organism evidence="2 3">
    <name type="scientific">Microbacterium tenebrionis</name>
    <dbReference type="NCBI Taxonomy" id="2830665"/>
    <lineage>
        <taxon>Bacteria</taxon>
        <taxon>Bacillati</taxon>
        <taxon>Actinomycetota</taxon>
        <taxon>Actinomycetes</taxon>
        <taxon>Micrococcales</taxon>
        <taxon>Microbacteriaceae</taxon>
        <taxon>Microbacterium</taxon>
    </lineage>
</organism>
<gene>
    <name evidence="2" type="ORF">KEC56_00860</name>
</gene>
<evidence type="ECO:0000313" key="2">
    <source>
        <dbReference type="EMBL" id="MCC2028089.1"/>
    </source>
</evidence>
<reference evidence="2" key="1">
    <citation type="submission" date="2021-04" db="EMBL/GenBank/DDBJ databases">
        <title>Microbacterium tenobrionis sp. nov. and Microbacterium allomyrinae sp. nov., isolated from larvae of Tenobrio molitor and Allomyrina dichotoma, respectively.</title>
        <authorList>
            <person name="Lee S.D."/>
        </authorList>
    </citation>
    <scope>NUCLEOTIDE SEQUENCE</scope>
    <source>
        <strain evidence="2">YMB-B2</strain>
    </source>
</reference>
<protein>
    <recommendedName>
        <fullName evidence="4">DUF4232 domain-containing protein</fullName>
    </recommendedName>
</protein>
<evidence type="ECO:0008006" key="4">
    <source>
        <dbReference type="Google" id="ProtNLM"/>
    </source>
</evidence>
<dbReference type="AlphaFoldDB" id="A0A9X1LLX6"/>
<evidence type="ECO:0000256" key="1">
    <source>
        <dbReference type="SAM" id="MobiDB-lite"/>
    </source>
</evidence>
<dbReference type="EMBL" id="JAGTTM010000001">
    <property type="protein sequence ID" value="MCC2028089.1"/>
    <property type="molecule type" value="Genomic_DNA"/>
</dbReference>